<feature type="signal peptide" evidence="3">
    <location>
        <begin position="1"/>
        <end position="25"/>
    </location>
</feature>
<dbReference type="Gene3D" id="3.40.710.10">
    <property type="entry name" value="DD-peptidase/beta-lactamase superfamily"/>
    <property type="match status" value="1"/>
</dbReference>
<evidence type="ECO:0000256" key="1">
    <source>
        <dbReference type="ARBA" id="ARBA00004370"/>
    </source>
</evidence>
<accession>A0A3D9FI58</accession>
<dbReference type="InterPro" id="IPR050491">
    <property type="entry name" value="AmpC-like"/>
</dbReference>
<evidence type="ECO:0000313" key="6">
    <source>
        <dbReference type="Proteomes" id="UP000256310"/>
    </source>
</evidence>
<reference evidence="5 6" key="1">
    <citation type="submission" date="2018-07" db="EMBL/GenBank/DDBJ databases">
        <title>Genomic Encyclopedia of Type Strains, Phase IV (KMG-IV): sequencing the most valuable type-strain genomes for metagenomic binning, comparative biology and taxonomic classification.</title>
        <authorList>
            <person name="Goeker M."/>
        </authorList>
    </citation>
    <scope>NUCLEOTIDE SEQUENCE [LARGE SCALE GENOMIC DNA]</scope>
    <source>
        <strain evidence="5 6">DSM 26725</strain>
    </source>
</reference>
<evidence type="ECO:0000313" key="5">
    <source>
        <dbReference type="EMBL" id="RED17483.1"/>
    </source>
</evidence>
<evidence type="ECO:0000256" key="3">
    <source>
        <dbReference type="SAM" id="SignalP"/>
    </source>
</evidence>
<dbReference type="InterPro" id="IPR012338">
    <property type="entry name" value="Beta-lactam/transpept-like"/>
</dbReference>
<dbReference type="PANTHER" id="PTHR46825:SF11">
    <property type="entry name" value="PENICILLIN-BINDING PROTEIN 4"/>
    <property type="match status" value="1"/>
</dbReference>
<evidence type="ECO:0000259" key="4">
    <source>
        <dbReference type="Pfam" id="PF00144"/>
    </source>
</evidence>
<sequence length="351" mass="38417">MRYRFFLRFASILLPLMALPAAAFAQAEELAAEPAIVLHRDTLETQIDDFMADAGYAGVVFIAVDGETLLHKAYGMAHEDLGVPIDLDTVFGIGSRPIDFTIAAISLLEQRGELSQDDTLADYLNNVPADRAGMSIRQMMTGASGLPDFPANASDWDADLAWIDRAEFERRTLAAPLLFAPGEGDEHSHWAFGMLAAIVERVSGQSYSAFLRENFFDPAGMARTGNYGESRNLALTDFAAGGGVQRGLPNIPPNWGPTSWLVMGSGGMFSTVGDLRRFYDYITTSGVLEPRYTELFLSRRGSLDGSDRGFELFSFSDNGFRDQAYVMLNESGEEGSILRIARPIMAFLTAE</sequence>
<dbReference type="Proteomes" id="UP000256310">
    <property type="component" value="Unassembled WGS sequence"/>
</dbReference>
<dbReference type="GO" id="GO:0016020">
    <property type="term" value="C:membrane"/>
    <property type="evidence" value="ECO:0007669"/>
    <property type="project" value="UniProtKB-SubCell"/>
</dbReference>
<feature type="chain" id="PRO_5017775496" evidence="3">
    <location>
        <begin position="26"/>
        <end position="351"/>
    </location>
</feature>
<dbReference type="EMBL" id="QRDP01000004">
    <property type="protein sequence ID" value="RED17483.1"/>
    <property type="molecule type" value="Genomic_DNA"/>
</dbReference>
<dbReference type="Pfam" id="PF00144">
    <property type="entry name" value="Beta-lactamase"/>
    <property type="match status" value="1"/>
</dbReference>
<comment type="subcellular location">
    <subcellularLocation>
        <location evidence="1">Membrane</location>
    </subcellularLocation>
</comment>
<comment type="caution">
    <text evidence="5">The sequence shown here is derived from an EMBL/GenBank/DDBJ whole genome shotgun (WGS) entry which is preliminary data.</text>
</comment>
<gene>
    <name evidence="5" type="ORF">DFR46_2530</name>
</gene>
<keyword evidence="2" id="KW-0472">Membrane</keyword>
<dbReference type="InterPro" id="IPR001466">
    <property type="entry name" value="Beta-lactam-related"/>
</dbReference>
<name>A0A3D9FI58_9SPHN</name>
<keyword evidence="6" id="KW-1185">Reference proteome</keyword>
<proteinExistence type="predicted"/>
<dbReference type="OrthoDB" id="113033at2"/>
<dbReference type="AlphaFoldDB" id="A0A3D9FI58"/>
<dbReference type="SUPFAM" id="SSF56601">
    <property type="entry name" value="beta-lactamase/transpeptidase-like"/>
    <property type="match status" value="1"/>
</dbReference>
<feature type="domain" description="Beta-lactamase-related" evidence="4">
    <location>
        <begin position="46"/>
        <end position="290"/>
    </location>
</feature>
<dbReference type="PANTHER" id="PTHR46825">
    <property type="entry name" value="D-ALANYL-D-ALANINE-CARBOXYPEPTIDASE/ENDOPEPTIDASE AMPH"/>
    <property type="match status" value="1"/>
</dbReference>
<protein>
    <submittedName>
        <fullName evidence="5">CubicO group peptidase (Beta-lactamase class C family)</fullName>
    </submittedName>
</protein>
<dbReference type="RefSeq" id="WP_116236748.1">
    <property type="nucleotide sequence ID" value="NZ_QRDP01000004.1"/>
</dbReference>
<evidence type="ECO:0000256" key="2">
    <source>
        <dbReference type="ARBA" id="ARBA00023136"/>
    </source>
</evidence>
<keyword evidence="3" id="KW-0732">Signal</keyword>
<organism evidence="5 6">
    <name type="scientific">Parasphingopyxis lamellibrachiae</name>
    <dbReference type="NCBI Taxonomy" id="680125"/>
    <lineage>
        <taxon>Bacteria</taxon>
        <taxon>Pseudomonadati</taxon>
        <taxon>Pseudomonadota</taxon>
        <taxon>Alphaproteobacteria</taxon>
        <taxon>Sphingomonadales</taxon>
        <taxon>Sphingomonadaceae</taxon>
        <taxon>Parasphingopyxis</taxon>
    </lineage>
</organism>